<feature type="transmembrane region" description="Helical" evidence="1">
    <location>
        <begin position="262"/>
        <end position="283"/>
    </location>
</feature>
<dbReference type="PANTHER" id="PTHR30199:SF0">
    <property type="entry name" value="INNER MEMBRANE PROTEIN YDCO"/>
    <property type="match status" value="1"/>
</dbReference>
<keyword evidence="3" id="KW-1185">Reference proteome</keyword>
<keyword evidence="1" id="KW-0472">Membrane</keyword>
<dbReference type="GO" id="GO:0042925">
    <property type="term" value="F:benzoate transmembrane transporter activity"/>
    <property type="evidence" value="ECO:0007669"/>
    <property type="project" value="InterPro"/>
</dbReference>
<feature type="transmembrane region" description="Helical" evidence="1">
    <location>
        <begin position="54"/>
        <end position="74"/>
    </location>
</feature>
<gene>
    <name evidence="2" type="primary">benE</name>
    <name evidence="2" type="ORF">AAW51_5038</name>
</gene>
<dbReference type="InterPro" id="IPR004711">
    <property type="entry name" value="Benzoate_Transporter"/>
</dbReference>
<feature type="transmembrane region" description="Helical" evidence="1">
    <location>
        <begin position="175"/>
        <end position="194"/>
    </location>
</feature>
<accession>A0A0G3BQL1</accession>
<feature type="transmembrane region" description="Helical" evidence="1">
    <location>
        <begin position="20"/>
        <end position="42"/>
    </location>
</feature>
<dbReference type="AlphaFoldDB" id="A0A0G3BQL1"/>
<reference evidence="2 3" key="1">
    <citation type="submission" date="2015-05" db="EMBL/GenBank/DDBJ databases">
        <authorList>
            <person name="Tang B."/>
            <person name="Yu Y."/>
        </authorList>
    </citation>
    <scope>NUCLEOTIDE SEQUENCE [LARGE SCALE GENOMIC DNA]</scope>
    <source>
        <strain evidence="2 3">DSM 7029</strain>
    </source>
</reference>
<feature type="transmembrane region" description="Helical" evidence="1">
    <location>
        <begin position="127"/>
        <end position="145"/>
    </location>
</feature>
<evidence type="ECO:0000313" key="3">
    <source>
        <dbReference type="Proteomes" id="UP000035352"/>
    </source>
</evidence>
<dbReference type="Pfam" id="PF03594">
    <property type="entry name" value="BenE"/>
    <property type="match status" value="1"/>
</dbReference>
<proteinExistence type="predicted"/>
<dbReference type="Proteomes" id="UP000035352">
    <property type="component" value="Chromosome"/>
</dbReference>
<feature type="transmembrane region" description="Helical" evidence="1">
    <location>
        <begin position="326"/>
        <end position="347"/>
    </location>
</feature>
<evidence type="ECO:0000313" key="2">
    <source>
        <dbReference type="EMBL" id="AKJ31729.1"/>
    </source>
</evidence>
<keyword evidence="1" id="KW-0812">Transmembrane</keyword>
<dbReference type="PANTHER" id="PTHR30199">
    <property type="entry name" value="MFS FAMILY TRANSPORTER, PREDICTED SUBSTRATE BENZOATE"/>
    <property type="match status" value="1"/>
</dbReference>
<feature type="transmembrane region" description="Helical" evidence="1">
    <location>
        <begin position="295"/>
        <end position="320"/>
    </location>
</feature>
<dbReference type="PATRIC" id="fig|413882.6.peg.5260"/>
<dbReference type="GO" id="GO:0005886">
    <property type="term" value="C:plasma membrane"/>
    <property type="evidence" value="ECO:0007669"/>
    <property type="project" value="TreeGrafter"/>
</dbReference>
<protein>
    <submittedName>
        <fullName evidence="2">Membrane protein</fullName>
    </submittedName>
</protein>
<evidence type="ECO:0000256" key="1">
    <source>
        <dbReference type="SAM" id="Phobius"/>
    </source>
</evidence>
<name>A0A0G3BQL1_9BURK</name>
<sequence>MNLLLVPTMRFLRDLSLSAVVAGFVAVLVGFTSSVALVFQAAEALGATPAQTTSWIWALGLGMGLPCIGLSLYFRQPVLVAWSTPGAAVLATAGVSMPEAVGAFMLSAGLITLCGLTGWFARVMNRIPLPLASGLLAGVLARFGMEAFVALKSQPLLVTVMFGVYLLGRRAWPRYAVPAVLAAGIATAAVLGLLQGSQLQWTLAVPVWTTPQFSVNAAIGVALPLFVVTMASQNLPGVAAIRAAGYDTPVSPLVATTGLTTLLLAPFGAYAVNLAAITAAICLGREAHEDPARRYTAAVMAGVFYLLVAVAGGAVVGLLAAFPRELVVAVAGFALLGTIAAGLAAAVKDDRHRESALITFLVTLSGVTLWGVGSAFWGVVAGAIALVVQHYRTRPAQPDVTVKP</sequence>
<feature type="transmembrane region" description="Helical" evidence="1">
    <location>
        <begin position="359"/>
        <end position="388"/>
    </location>
</feature>
<dbReference type="NCBIfam" id="TIGR00843">
    <property type="entry name" value="benE"/>
    <property type="match status" value="1"/>
</dbReference>
<keyword evidence="1" id="KW-1133">Transmembrane helix</keyword>
<feature type="transmembrane region" description="Helical" evidence="1">
    <location>
        <begin position="100"/>
        <end position="120"/>
    </location>
</feature>
<dbReference type="EMBL" id="CP011371">
    <property type="protein sequence ID" value="AKJ31729.1"/>
    <property type="molecule type" value="Genomic_DNA"/>
</dbReference>
<dbReference type="STRING" id="413882.AAW51_5038"/>
<dbReference type="KEGG" id="pbh:AAW51_5038"/>
<organism evidence="2 3">
    <name type="scientific">Caldimonas brevitalea</name>
    <dbReference type="NCBI Taxonomy" id="413882"/>
    <lineage>
        <taxon>Bacteria</taxon>
        <taxon>Pseudomonadati</taxon>
        <taxon>Pseudomonadota</taxon>
        <taxon>Betaproteobacteria</taxon>
        <taxon>Burkholderiales</taxon>
        <taxon>Sphaerotilaceae</taxon>
        <taxon>Caldimonas</taxon>
    </lineage>
</organism>